<dbReference type="Pfam" id="PF17919">
    <property type="entry name" value="RT_RNaseH_2"/>
    <property type="match status" value="1"/>
</dbReference>
<keyword evidence="7" id="KW-0511">Multifunctional enzyme</keyword>
<keyword evidence="2" id="KW-0548">Nucleotidyltransferase</keyword>
<keyword evidence="11" id="KW-1185">Reference proteome</keyword>
<evidence type="ECO:0000256" key="4">
    <source>
        <dbReference type="ARBA" id="ARBA00022759"/>
    </source>
</evidence>
<organism evidence="10 11">
    <name type="scientific">Mucuna pruriens</name>
    <name type="common">Velvet bean</name>
    <name type="synonym">Dolichos pruriens</name>
    <dbReference type="NCBI Taxonomy" id="157652"/>
    <lineage>
        <taxon>Eukaryota</taxon>
        <taxon>Viridiplantae</taxon>
        <taxon>Streptophyta</taxon>
        <taxon>Embryophyta</taxon>
        <taxon>Tracheophyta</taxon>
        <taxon>Spermatophyta</taxon>
        <taxon>Magnoliopsida</taxon>
        <taxon>eudicotyledons</taxon>
        <taxon>Gunneridae</taxon>
        <taxon>Pentapetalae</taxon>
        <taxon>rosids</taxon>
        <taxon>fabids</taxon>
        <taxon>Fabales</taxon>
        <taxon>Fabaceae</taxon>
        <taxon>Papilionoideae</taxon>
        <taxon>50 kb inversion clade</taxon>
        <taxon>NPAAA clade</taxon>
        <taxon>indigoferoid/millettioid clade</taxon>
        <taxon>Phaseoleae</taxon>
        <taxon>Mucuna</taxon>
    </lineage>
</organism>
<sequence length="162" mass="18649">MVGYALWVDKFPKYFHEVDGPFGFKGLKVDLEKVKVVQSWPTKNIVGDVRSFKWEESHDRAFQALKERFANAHILALPNISKAIELECDASNVGELYTLVRTLQVWQQYLLSKEFVVHSYHEALKHLRSQSPPNPSSATLLVMSSSHAKWVELLEQLPFHKT</sequence>
<dbReference type="OrthoDB" id="1909920at2759"/>
<dbReference type="GO" id="GO:0003964">
    <property type="term" value="F:RNA-directed DNA polymerase activity"/>
    <property type="evidence" value="ECO:0007669"/>
    <property type="project" value="UniProtKB-KW"/>
</dbReference>
<accession>A0A371GFR8</accession>
<dbReference type="InterPro" id="IPR041373">
    <property type="entry name" value="RT_RNaseH"/>
</dbReference>
<evidence type="ECO:0000259" key="8">
    <source>
        <dbReference type="Pfam" id="PF17917"/>
    </source>
</evidence>
<dbReference type="EMBL" id="QJKJ01005679">
    <property type="protein sequence ID" value="RDX89407.1"/>
    <property type="molecule type" value="Genomic_DNA"/>
</dbReference>
<proteinExistence type="predicted"/>
<dbReference type="GO" id="GO:0016787">
    <property type="term" value="F:hydrolase activity"/>
    <property type="evidence" value="ECO:0007669"/>
    <property type="project" value="UniProtKB-KW"/>
</dbReference>
<keyword evidence="1" id="KW-0808">Transferase</keyword>
<dbReference type="GO" id="GO:0004519">
    <property type="term" value="F:endonuclease activity"/>
    <property type="evidence" value="ECO:0007669"/>
    <property type="project" value="UniProtKB-KW"/>
</dbReference>
<evidence type="ECO:0000256" key="7">
    <source>
        <dbReference type="ARBA" id="ARBA00023268"/>
    </source>
</evidence>
<dbReference type="Pfam" id="PF17917">
    <property type="entry name" value="RT_RNaseH"/>
    <property type="match status" value="1"/>
</dbReference>
<keyword evidence="6" id="KW-0695">RNA-directed DNA polymerase</keyword>
<feature type="non-terminal residue" evidence="10">
    <location>
        <position position="1"/>
    </location>
</feature>
<evidence type="ECO:0000256" key="2">
    <source>
        <dbReference type="ARBA" id="ARBA00022695"/>
    </source>
</evidence>
<evidence type="ECO:0000256" key="3">
    <source>
        <dbReference type="ARBA" id="ARBA00022722"/>
    </source>
</evidence>
<dbReference type="Gene3D" id="3.30.70.270">
    <property type="match status" value="1"/>
</dbReference>
<name>A0A371GFR8_MUCPR</name>
<dbReference type="Proteomes" id="UP000257109">
    <property type="component" value="Unassembled WGS sequence"/>
</dbReference>
<protein>
    <submittedName>
        <fullName evidence="10">Uncharacterized protein</fullName>
    </submittedName>
</protein>
<evidence type="ECO:0000313" key="10">
    <source>
        <dbReference type="EMBL" id="RDX89407.1"/>
    </source>
</evidence>
<dbReference type="InterPro" id="IPR043502">
    <property type="entry name" value="DNA/RNA_pol_sf"/>
</dbReference>
<evidence type="ECO:0000259" key="9">
    <source>
        <dbReference type="Pfam" id="PF17919"/>
    </source>
</evidence>
<evidence type="ECO:0000256" key="6">
    <source>
        <dbReference type="ARBA" id="ARBA00022918"/>
    </source>
</evidence>
<dbReference type="InterPro" id="IPR041577">
    <property type="entry name" value="RT_RNaseH_2"/>
</dbReference>
<dbReference type="InterPro" id="IPR050951">
    <property type="entry name" value="Retrovirus_Pol_polyprotein"/>
</dbReference>
<keyword evidence="5" id="KW-0378">Hydrolase</keyword>
<dbReference type="AlphaFoldDB" id="A0A371GFR8"/>
<gene>
    <name evidence="10" type="ORF">CR513_28877</name>
</gene>
<evidence type="ECO:0000313" key="11">
    <source>
        <dbReference type="Proteomes" id="UP000257109"/>
    </source>
</evidence>
<dbReference type="PANTHER" id="PTHR37984:SF5">
    <property type="entry name" value="PROTEIN NYNRIN-LIKE"/>
    <property type="match status" value="1"/>
</dbReference>
<evidence type="ECO:0000256" key="5">
    <source>
        <dbReference type="ARBA" id="ARBA00022801"/>
    </source>
</evidence>
<dbReference type="SUPFAM" id="SSF56672">
    <property type="entry name" value="DNA/RNA polymerases"/>
    <property type="match status" value="1"/>
</dbReference>
<dbReference type="PANTHER" id="PTHR37984">
    <property type="entry name" value="PROTEIN CBG26694"/>
    <property type="match status" value="1"/>
</dbReference>
<keyword evidence="4" id="KW-0255">Endonuclease</keyword>
<keyword evidence="3" id="KW-0540">Nuclease</keyword>
<feature type="domain" description="Reverse transcriptase RNase H-like" evidence="8">
    <location>
        <begin position="95"/>
        <end position="134"/>
    </location>
</feature>
<evidence type="ECO:0000256" key="1">
    <source>
        <dbReference type="ARBA" id="ARBA00022679"/>
    </source>
</evidence>
<reference evidence="10" key="1">
    <citation type="submission" date="2018-05" db="EMBL/GenBank/DDBJ databases">
        <title>Draft genome of Mucuna pruriens seed.</title>
        <authorList>
            <person name="Nnadi N.E."/>
            <person name="Vos R."/>
            <person name="Hasami M.H."/>
            <person name="Devisetty U.K."/>
            <person name="Aguiy J.C."/>
        </authorList>
    </citation>
    <scope>NUCLEOTIDE SEQUENCE [LARGE SCALE GENOMIC DNA]</scope>
    <source>
        <strain evidence="10">JCA_2017</strain>
    </source>
</reference>
<dbReference type="InterPro" id="IPR043128">
    <property type="entry name" value="Rev_trsase/Diguanyl_cyclase"/>
</dbReference>
<comment type="caution">
    <text evidence="10">The sequence shown here is derived from an EMBL/GenBank/DDBJ whole genome shotgun (WGS) entry which is preliminary data.</text>
</comment>
<feature type="domain" description="Reverse transcriptase/retrotransposon-derived protein RNase H-like" evidence="9">
    <location>
        <begin position="54"/>
        <end position="94"/>
    </location>
</feature>